<keyword evidence="2" id="KW-1133">Transmembrane helix</keyword>
<dbReference type="AlphaFoldDB" id="Q7UWE5"/>
<dbReference type="Gene3D" id="3.30.1390.10">
    <property type="match status" value="1"/>
</dbReference>
<feature type="region of interest" description="Disordered" evidence="1">
    <location>
        <begin position="1"/>
        <end position="22"/>
    </location>
</feature>
<keyword evidence="2" id="KW-0812">Transmembrane</keyword>
<dbReference type="HOGENOM" id="CLU_2156349_0_0_0"/>
<evidence type="ECO:0000256" key="1">
    <source>
        <dbReference type="SAM" id="MobiDB-lite"/>
    </source>
</evidence>
<keyword evidence="4" id="KW-1185">Reference proteome</keyword>
<proteinExistence type="predicted"/>
<dbReference type="InterPro" id="IPR014719">
    <property type="entry name" value="Ribosomal_bL12_C/ClpS-like"/>
</dbReference>
<dbReference type="EMBL" id="BX294136">
    <property type="protein sequence ID" value="CAD72418.1"/>
    <property type="molecule type" value="Genomic_DNA"/>
</dbReference>
<organism evidence="3 4">
    <name type="scientific">Rhodopirellula baltica (strain DSM 10527 / NCIMB 13988 / SH1)</name>
    <dbReference type="NCBI Taxonomy" id="243090"/>
    <lineage>
        <taxon>Bacteria</taxon>
        <taxon>Pseudomonadati</taxon>
        <taxon>Planctomycetota</taxon>
        <taxon>Planctomycetia</taxon>
        <taxon>Pirellulales</taxon>
        <taxon>Pirellulaceae</taxon>
        <taxon>Rhodopirellula</taxon>
    </lineage>
</organism>
<dbReference type="Proteomes" id="UP000001025">
    <property type="component" value="Chromosome"/>
</dbReference>
<dbReference type="OrthoDB" id="2157431at2"/>
<feature type="transmembrane region" description="Helical" evidence="2">
    <location>
        <begin position="88"/>
        <end position="109"/>
    </location>
</feature>
<dbReference type="PATRIC" id="fig|243090.15.peg.956"/>
<protein>
    <submittedName>
        <fullName evidence="3">Uncharacterized protein</fullName>
    </submittedName>
</protein>
<name>Q7UWE5_RHOBA</name>
<reference evidence="3 4" key="1">
    <citation type="journal article" date="2003" name="Proc. Natl. Acad. Sci. U.S.A.">
        <title>Complete genome sequence of the marine planctomycete Pirellula sp. strain 1.</title>
        <authorList>
            <person name="Gloeckner F.O."/>
            <person name="Kube M."/>
            <person name="Bauer M."/>
            <person name="Teeling H."/>
            <person name="Lombardot T."/>
            <person name="Ludwig W."/>
            <person name="Gade D."/>
            <person name="Beck A."/>
            <person name="Borzym K."/>
            <person name="Heitmann K."/>
            <person name="Rabus R."/>
            <person name="Schlesner H."/>
            <person name="Amann R."/>
            <person name="Reinhardt R."/>
        </authorList>
    </citation>
    <scope>NUCLEOTIDE SEQUENCE [LARGE SCALE GENOMIC DNA]</scope>
    <source>
        <strain evidence="4">DSM 10527 / NCIMB 13988 / SH1</strain>
    </source>
</reference>
<gene>
    <name evidence="3" type="ordered locus">RB2090</name>
</gene>
<dbReference type="KEGG" id="rba:RB2090"/>
<keyword evidence="2" id="KW-0472">Membrane</keyword>
<sequence length="111" mass="12101">MPLRNQTCDKRQPSPSSNAHRTSVMVEISDETMEQVRALLLEGKKLKAIKLYRDATDSSLHESKTQVEKLSEELEKTHPRQMADNKPIGCAGVILLAVIGAGVAAKSGIGF</sequence>
<dbReference type="EnsemblBacteria" id="CAD72418">
    <property type="protein sequence ID" value="CAD72418"/>
    <property type="gene ID" value="RB2090"/>
</dbReference>
<evidence type="ECO:0000313" key="4">
    <source>
        <dbReference type="Proteomes" id="UP000001025"/>
    </source>
</evidence>
<evidence type="ECO:0000256" key="2">
    <source>
        <dbReference type="SAM" id="Phobius"/>
    </source>
</evidence>
<dbReference type="STRING" id="243090.RB2090"/>
<accession>Q7UWE5</accession>
<evidence type="ECO:0000313" key="3">
    <source>
        <dbReference type="EMBL" id="CAD72418.1"/>
    </source>
</evidence>
<dbReference type="InParanoid" id="Q7UWE5"/>